<evidence type="ECO:0000256" key="1">
    <source>
        <dbReference type="PROSITE-ProRule" id="PRU00047"/>
    </source>
</evidence>
<keyword evidence="1" id="KW-0862">Zinc</keyword>
<dbReference type="PANTHER" id="PTHR33064:SF37">
    <property type="entry name" value="RIBONUCLEASE H"/>
    <property type="match status" value="1"/>
</dbReference>
<dbReference type="Proteomes" id="UP000046395">
    <property type="component" value="Unassembled WGS sequence"/>
</dbReference>
<dbReference type="AlphaFoldDB" id="A0A5S6Q0P9"/>
<dbReference type="PANTHER" id="PTHR33064">
    <property type="entry name" value="POL PROTEIN"/>
    <property type="match status" value="1"/>
</dbReference>
<feature type="domain" description="CCHC-type" evidence="3">
    <location>
        <begin position="31"/>
        <end position="45"/>
    </location>
</feature>
<dbReference type="GO" id="GO:0008270">
    <property type="term" value="F:zinc ion binding"/>
    <property type="evidence" value="ECO:0007669"/>
    <property type="project" value="UniProtKB-KW"/>
</dbReference>
<dbReference type="Pfam" id="PF23088">
    <property type="entry name" value="DUF7047"/>
    <property type="match status" value="1"/>
</dbReference>
<reference evidence="5" key="1">
    <citation type="submission" date="2019-12" db="UniProtKB">
        <authorList>
            <consortium name="WormBaseParasite"/>
        </authorList>
    </citation>
    <scope>IDENTIFICATION</scope>
</reference>
<evidence type="ECO:0000259" key="3">
    <source>
        <dbReference type="PROSITE" id="PS50158"/>
    </source>
</evidence>
<dbReference type="InterPro" id="IPR055475">
    <property type="entry name" value="DUF7047"/>
</dbReference>
<dbReference type="SMART" id="SM00343">
    <property type="entry name" value="ZnF_C2HC"/>
    <property type="match status" value="1"/>
</dbReference>
<evidence type="ECO:0000256" key="2">
    <source>
        <dbReference type="SAM" id="MobiDB-lite"/>
    </source>
</evidence>
<dbReference type="Gene3D" id="3.30.70.270">
    <property type="match status" value="1"/>
</dbReference>
<dbReference type="Gene3D" id="3.10.10.10">
    <property type="entry name" value="HIV Type 1 Reverse Transcriptase, subunit A, domain 1"/>
    <property type="match status" value="1"/>
</dbReference>
<dbReference type="InterPro" id="IPR043128">
    <property type="entry name" value="Rev_trsase/Diguanyl_cyclase"/>
</dbReference>
<dbReference type="WBParaSite" id="TMUE_0000000724.1">
    <property type="protein sequence ID" value="TMUE_0000000724.1"/>
    <property type="gene ID" value="WBGene00296649"/>
</dbReference>
<dbReference type="InterPro" id="IPR043502">
    <property type="entry name" value="DNA/RNA_pol_sf"/>
</dbReference>
<dbReference type="GO" id="GO:0003676">
    <property type="term" value="F:nucleic acid binding"/>
    <property type="evidence" value="ECO:0007669"/>
    <property type="project" value="InterPro"/>
</dbReference>
<keyword evidence="4" id="KW-1185">Reference proteome</keyword>
<feature type="region of interest" description="Disordered" evidence="2">
    <location>
        <begin position="46"/>
        <end position="73"/>
    </location>
</feature>
<protein>
    <submittedName>
        <fullName evidence="5">CCHC-type domain-containing protein</fullName>
    </submittedName>
</protein>
<dbReference type="SUPFAM" id="SSF56672">
    <property type="entry name" value="DNA/RNA polymerases"/>
    <property type="match status" value="1"/>
</dbReference>
<accession>A0A5S6Q0P9</accession>
<evidence type="ECO:0000313" key="5">
    <source>
        <dbReference type="WBParaSite" id="TMUE_0000000724.1"/>
    </source>
</evidence>
<organism evidence="4 5">
    <name type="scientific">Trichuris muris</name>
    <name type="common">Mouse whipworm</name>
    <dbReference type="NCBI Taxonomy" id="70415"/>
    <lineage>
        <taxon>Eukaryota</taxon>
        <taxon>Metazoa</taxon>
        <taxon>Ecdysozoa</taxon>
        <taxon>Nematoda</taxon>
        <taxon>Enoplea</taxon>
        <taxon>Dorylaimia</taxon>
        <taxon>Trichinellida</taxon>
        <taxon>Trichuridae</taxon>
        <taxon>Trichuris</taxon>
    </lineage>
</organism>
<dbReference type="PROSITE" id="PS50158">
    <property type="entry name" value="ZF_CCHC"/>
    <property type="match status" value="1"/>
</dbReference>
<proteinExistence type="predicted"/>
<dbReference type="InterPro" id="IPR001878">
    <property type="entry name" value="Znf_CCHC"/>
</dbReference>
<sequence>MTDERPSSVSDACFIARETETRVRGVVSGLRCYSCGGPKHFAKDCQAQRRAPGASGPSDRGGGRRRARTLRRERCGALTTQSASAALPPIRETGVGERSRRHPLFPLPLTQALRTAQIDVNGVRRSVLVYTGCSKCSAHVSCCGKWRKAVINMVAVDGREFQCEGISTVRLRPPGGAVVHVQAVMVRSKPFGFEFILGMNGITALGGMIIDDRRHVQLRLKNPSLCGAVSDGLKIEERDFSASFDPVNRSWTAAWKWSEGAEPGALRNTMEEYPPAEEARTAYEEELDTWIDNGWLVPYNEEEFGPPKGLIPPMAVVQPNKSKERPVMDFRELNDHIETFTADTDICAQKMREWRREGPNVAMIDLTKAYHQIRIDKSLWPYQTVVFLRRRYCLTRLGFSLNVAPLIMKAVVSRVLSQDQVVERGTSTYTDDILVNENVVKARRVEEHLARYGLTCKPHEHVVNGAHVLGLKVLGLDRKLVWKRDNPVPRVSDRLTRRSVFSYCSRLVGNLPVCGWFRIAAAFVKRKVNSTTTNWDEVVNDVELWTLLTEIADEVRKRDPAHGMWNVAGDHGRVWVDANSLAIGIAIEADGSIIEDAVWLWPDDARSESAHCVE</sequence>
<name>A0A5S6Q0P9_TRIMR</name>
<keyword evidence="1" id="KW-0863">Zinc-finger</keyword>
<keyword evidence="1" id="KW-0479">Metal-binding</keyword>
<evidence type="ECO:0000313" key="4">
    <source>
        <dbReference type="Proteomes" id="UP000046395"/>
    </source>
</evidence>
<dbReference type="InterPro" id="IPR051320">
    <property type="entry name" value="Viral_Replic_Matur_Polypro"/>
</dbReference>